<keyword evidence="2" id="KW-1185">Reference proteome</keyword>
<gene>
    <name evidence="1" type="ORF">I4F81_004602</name>
</gene>
<evidence type="ECO:0000313" key="1">
    <source>
        <dbReference type="EMBL" id="KAK1862026.1"/>
    </source>
</evidence>
<name>A0ACC3BX26_PYRYE</name>
<dbReference type="EMBL" id="CM020618">
    <property type="protein sequence ID" value="KAK1862026.1"/>
    <property type="molecule type" value="Genomic_DNA"/>
</dbReference>
<evidence type="ECO:0000313" key="2">
    <source>
        <dbReference type="Proteomes" id="UP000798662"/>
    </source>
</evidence>
<comment type="caution">
    <text evidence="1">The sequence shown here is derived from an EMBL/GenBank/DDBJ whole genome shotgun (WGS) entry which is preliminary data.</text>
</comment>
<sequence>MALFRPTHTCAAFAVCLPLGARSIAGRRLVPGPRRTTAATPSQRTTAKRSATGRRARLVAFTEPPSPPAASPTSPTDAEPPLSLRPASESPAAPRRGSRGSRRAWPTDQKLSFFDWHLVFGLFTVAVVERTTTALSSPSLLHSAQAAFVMAVTALVYRIRA</sequence>
<accession>A0ACC3BX26</accession>
<protein>
    <submittedName>
        <fullName evidence="1">Uncharacterized protein</fullName>
    </submittedName>
</protein>
<dbReference type="Proteomes" id="UP000798662">
    <property type="component" value="Chromosome 1"/>
</dbReference>
<proteinExistence type="predicted"/>
<organism evidence="1 2">
    <name type="scientific">Pyropia yezoensis</name>
    <name type="common">Susabi-nori</name>
    <name type="synonym">Porphyra yezoensis</name>
    <dbReference type="NCBI Taxonomy" id="2788"/>
    <lineage>
        <taxon>Eukaryota</taxon>
        <taxon>Rhodophyta</taxon>
        <taxon>Bangiophyceae</taxon>
        <taxon>Bangiales</taxon>
        <taxon>Bangiaceae</taxon>
        <taxon>Pyropia</taxon>
    </lineage>
</organism>
<reference evidence="1" key="1">
    <citation type="submission" date="2019-11" db="EMBL/GenBank/DDBJ databases">
        <title>Nori genome reveals adaptations in red seaweeds to the harsh intertidal environment.</title>
        <authorList>
            <person name="Wang D."/>
            <person name="Mao Y."/>
        </authorList>
    </citation>
    <scope>NUCLEOTIDE SEQUENCE</scope>
    <source>
        <tissue evidence="1">Gametophyte</tissue>
    </source>
</reference>